<dbReference type="AlphaFoldDB" id="A0A0B2RAF5"/>
<dbReference type="Proteomes" id="UP000289340">
    <property type="component" value="Chromosome 14"/>
</dbReference>
<evidence type="ECO:0000256" key="6">
    <source>
        <dbReference type="ARBA" id="ARBA00023211"/>
    </source>
</evidence>
<evidence type="ECO:0000313" key="7">
    <source>
        <dbReference type="EMBL" id="KHN28727.1"/>
    </source>
</evidence>
<dbReference type="Gramene" id="XM_028342701.1">
    <property type="protein sequence ID" value="XP_028198502.1"/>
    <property type="gene ID" value="LOC114383107"/>
</dbReference>
<evidence type="ECO:0000256" key="1">
    <source>
        <dbReference type="ARBA" id="ARBA00001936"/>
    </source>
</evidence>
<evidence type="ECO:0000256" key="3">
    <source>
        <dbReference type="ARBA" id="ARBA00022631"/>
    </source>
</evidence>
<keyword evidence="4" id="KW-0479">Metal-binding</keyword>
<protein>
    <submittedName>
        <fullName evidence="7">N-carbamoyl-L-amino acid hydrolase</fullName>
    </submittedName>
    <submittedName>
        <fullName evidence="8">Putative ureidoglycolate hydrolase</fullName>
    </submittedName>
</protein>
<evidence type="ECO:0000256" key="4">
    <source>
        <dbReference type="ARBA" id="ARBA00022723"/>
    </source>
</evidence>
<dbReference type="Gene3D" id="3.40.630.10">
    <property type="entry name" value="Zn peptidases"/>
    <property type="match status" value="1"/>
</dbReference>
<dbReference type="PANTHER" id="PTHR32494">
    <property type="entry name" value="ALLANTOATE DEIMINASE-RELATED"/>
    <property type="match status" value="1"/>
</dbReference>
<keyword evidence="3" id="KW-0659">Purine metabolism</keyword>
<dbReference type="EMBL" id="QZWG01000014">
    <property type="protein sequence ID" value="RZB69196.1"/>
    <property type="molecule type" value="Genomic_DNA"/>
</dbReference>
<proteinExistence type="predicted"/>
<dbReference type="Proteomes" id="UP000053555">
    <property type="component" value="Unassembled WGS sequence"/>
</dbReference>
<dbReference type="SMR" id="A0A0B2RAF5"/>
<dbReference type="InterPro" id="IPR010158">
    <property type="entry name" value="Amidase_Cbmase"/>
</dbReference>
<keyword evidence="5 7" id="KW-0378">Hydrolase</keyword>
<keyword evidence="9" id="KW-1185">Reference proteome</keyword>
<dbReference type="Gene3D" id="3.30.70.360">
    <property type="match status" value="1"/>
</dbReference>
<reference evidence="7" key="1">
    <citation type="submission" date="2014-07" db="EMBL/GenBank/DDBJ databases">
        <title>Identification of a novel salt tolerance gene in wild soybean by whole-genome sequencing.</title>
        <authorList>
            <person name="Lam H.-M."/>
            <person name="Qi X."/>
            <person name="Li M.-W."/>
            <person name="Liu X."/>
            <person name="Xie M."/>
            <person name="Ni M."/>
            <person name="Xu X."/>
        </authorList>
    </citation>
    <scope>NUCLEOTIDE SEQUENCE [LARGE SCALE GENOMIC DNA]</scope>
    <source>
        <tissue evidence="7">Root</tissue>
    </source>
</reference>
<sequence length="189" mass="21162">MIKFTLDIIWSRNHVGLAPSELALAIERHVLDCGSIDNVGTAGILELHLGAINNIPNKCHLEIDTRDIDEERRNKVVDKIHQSAIKITKTRGVKFSHFRVINQDPLSLSNEAVMKAVETATKELNLTSKLMISRAYHDSLLMARLSPMGMIFIPWYKGYNHKPKEFATIEDMSNGVNVSALTLAKLSSQ</sequence>
<organism evidence="7">
    <name type="scientific">Glycine soja</name>
    <name type="common">Wild soybean</name>
    <dbReference type="NCBI Taxonomy" id="3848"/>
    <lineage>
        <taxon>Eukaryota</taxon>
        <taxon>Viridiplantae</taxon>
        <taxon>Streptophyta</taxon>
        <taxon>Embryophyta</taxon>
        <taxon>Tracheophyta</taxon>
        <taxon>Spermatophyta</taxon>
        <taxon>Magnoliopsida</taxon>
        <taxon>eudicotyledons</taxon>
        <taxon>Gunneridae</taxon>
        <taxon>Pentapetalae</taxon>
        <taxon>rosids</taxon>
        <taxon>fabids</taxon>
        <taxon>Fabales</taxon>
        <taxon>Fabaceae</taxon>
        <taxon>Papilionoideae</taxon>
        <taxon>50 kb inversion clade</taxon>
        <taxon>NPAAA clade</taxon>
        <taxon>indigoferoid/millettioid clade</taxon>
        <taxon>Phaseoleae</taxon>
        <taxon>Glycine</taxon>
        <taxon>Glycine subgen. Soja</taxon>
    </lineage>
</organism>
<dbReference type="EMBL" id="KN652500">
    <property type="protein sequence ID" value="KHN28727.1"/>
    <property type="molecule type" value="Genomic_DNA"/>
</dbReference>
<evidence type="ECO:0000256" key="2">
    <source>
        <dbReference type="ARBA" id="ARBA00011738"/>
    </source>
</evidence>
<name>A0A0B2RAF5_GLYSO</name>
<reference evidence="8 9" key="2">
    <citation type="submission" date="2018-09" db="EMBL/GenBank/DDBJ databases">
        <title>A high-quality reference genome of wild soybean provides a powerful tool to mine soybean genomes.</title>
        <authorList>
            <person name="Xie M."/>
            <person name="Chung C.Y.L."/>
            <person name="Li M.-W."/>
            <person name="Wong F.-L."/>
            <person name="Chan T.-F."/>
            <person name="Lam H.-M."/>
        </authorList>
    </citation>
    <scope>NUCLEOTIDE SEQUENCE [LARGE SCALE GENOMIC DNA]</scope>
    <source>
        <strain evidence="9">cv. W05</strain>
        <tissue evidence="8">Hypocotyl of etiolated seedlings</tissue>
    </source>
</reference>
<dbReference type="Pfam" id="PF01546">
    <property type="entry name" value="Peptidase_M20"/>
    <property type="match status" value="1"/>
</dbReference>
<comment type="cofactor">
    <cofactor evidence="1">
        <name>Mn(2+)</name>
        <dbReference type="ChEBI" id="CHEBI:29035"/>
    </cofactor>
</comment>
<gene>
    <name evidence="8" type="ORF">D0Y65_038804</name>
    <name evidence="7" type="ORF">glysoja_045301</name>
</gene>
<keyword evidence="6" id="KW-0464">Manganese</keyword>
<comment type="subunit">
    <text evidence="2">Homodimer.</text>
</comment>
<dbReference type="InterPro" id="IPR002933">
    <property type="entry name" value="Peptidase_M20"/>
</dbReference>
<evidence type="ECO:0000256" key="5">
    <source>
        <dbReference type="ARBA" id="ARBA00022801"/>
    </source>
</evidence>
<accession>A0A0B2RAF5</accession>
<evidence type="ECO:0000313" key="8">
    <source>
        <dbReference type="EMBL" id="RZB69196.1"/>
    </source>
</evidence>
<dbReference type="GO" id="GO:0016813">
    <property type="term" value="F:hydrolase activity, acting on carbon-nitrogen (but not peptide) bonds, in linear amidines"/>
    <property type="evidence" value="ECO:0007669"/>
    <property type="project" value="InterPro"/>
</dbReference>
<dbReference type="GO" id="GO:0006144">
    <property type="term" value="P:purine nucleobase metabolic process"/>
    <property type="evidence" value="ECO:0007669"/>
    <property type="project" value="UniProtKB-KW"/>
</dbReference>
<dbReference type="SUPFAM" id="SSF53187">
    <property type="entry name" value="Zn-dependent exopeptidases"/>
    <property type="match status" value="1"/>
</dbReference>
<dbReference type="GO" id="GO:0046872">
    <property type="term" value="F:metal ion binding"/>
    <property type="evidence" value="ECO:0007669"/>
    <property type="project" value="UniProtKB-KW"/>
</dbReference>
<evidence type="ECO:0000313" key="9">
    <source>
        <dbReference type="Proteomes" id="UP000289340"/>
    </source>
</evidence>
<dbReference type="PANTHER" id="PTHR32494:SF19">
    <property type="entry name" value="ALLANTOATE DEIMINASE-RELATED"/>
    <property type="match status" value="1"/>
</dbReference>